<feature type="transmembrane region" description="Helical" evidence="1">
    <location>
        <begin position="44"/>
        <end position="64"/>
    </location>
</feature>
<sequence length="69" mass="7730">MATIETTSLKPQVLDMTSAFLEHQGLERYQPLKSEDLEQIDGGLSPFGIGFAIGVVCGFGYYTWKHFCR</sequence>
<dbReference type="EMBL" id="JGYP01000001">
    <property type="protein sequence ID" value="KFI46932.1"/>
    <property type="molecule type" value="Genomic_DNA"/>
</dbReference>
<comment type="caution">
    <text evidence="2">The sequence shown here is derived from an EMBL/GenBank/DDBJ whole genome shotgun (WGS) entry which is preliminary data.</text>
</comment>
<keyword evidence="1" id="KW-0812">Transmembrane</keyword>
<dbReference type="InterPro" id="IPR023991">
    <property type="entry name" value="Bacteriocin_IIb_lactobn/cerein"/>
</dbReference>
<keyword evidence="3" id="KW-1185">Reference proteome</keyword>
<evidence type="ECO:0000313" key="3">
    <source>
        <dbReference type="Proteomes" id="UP000029096"/>
    </source>
</evidence>
<dbReference type="RefSeq" id="WP_033520468.1">
    <property type="nucleotide sequence ID" value="NZ_JDUS01000001.1"/>
</dbReference>
<keyword evidence="1" id="KW-0472">Membrane</keyword>
<evidence type="ECO:0000256" key="1">
    <source>
        <dbReference type="SAM" id="Phobius"/>
    </source>
</evidence>
<keyword evidence="1" id="KW-1133">Transmembrane helix</keyword>
<name>A0A086ZK82_9BIFI</name>
<dbReference type="AlphaFoldDB" id="A0A086ZK82"/>
<gene>
    <name evidence="2" type="ORF">BBOH_0406</name>
</gene>
<dbReference type="STRING" id="1437606.BBOH_0406"/>
<evidence type="ECO:0000313" key="2">
    <source>
        <dbReference type="EMBL" id="KFI46932.1"/>
    </source>
</evidence>
<dbReference type="Proteomes" id="UP000029096">
    <property type="component" value="Unassembled WGS sequence"/>
</dbReference>
<reference evidence="2 3" key="1">
    <citation type="submission" date="2014-03" db="EMBL/GenBank/DDBJ databases">
        <title>Genomics of Bifidobacteria.</title>
        <authorList>
            <person name="Ventura M."/>
            <person name="Milani C."/>
            <person name="Lugli G.A."/>
        </authorList>
    </citation>
    <scope>NUCLEOTIDE SEQUENCE [LARGE SCALE GENOMIC DNA]</scope>
    <source>
        <strain evidence="2 3">DSM 22767</strain>
    </source>
</reference>
<dbReference type="NCBIfam" id="TIGR03949">
    <property type="entry name" value="bact_IIb_cerein"/>
    <property type="match status" value="1"/>
</dbReference>
<proteinExistence type="predicted"/>
<protein>
    <submittedName>
        <fullName evidence="2">Uncharacterized protein</fullName>
    </submittedName>
</protein>
<organism evidence="2 3">
    <name type="scientific">Bifidobacterium bohemicum DSM 22767</name>
    <dbReference type="NCBI Taxonomy" id="1437606"/>
    <lineage>
        <taxon>Bacteria</taxon>
        <taxon>Bacillati</taxon>
        <taxon>Actinomycetota</taxon>
        <taxon>Actinomycetes</taxon>
        <taxon>Bifidobacteriales</taxon>
        <taxon>Bifidobacteriaceae</taxon>
        <taxon>Bifidobacterium</taxon>
    </lineage>
</organism>
<accession>A0A086ZK82</accession>